<feature type="transmembrane region" description="Helical" evidence="6">
    <location>
        <begin position="6"/>
        <end position="30"/>
    </location>
</feature>
<protein>
    <submittedName>
        <fullName evidence="8">Membrane protein</fullName>
    </submittedName>
</protein>
<evidence type="ECO:0000313" key="8">
    <source>
        <dbReference type="EMBL" id="VEU55975.1"/>
    </source>
</evidence>
<comment type="catalytic activity">
    <reaction evidence="1">
        <text>2 ATP = 3',3'-c-di-AMP + 2 diphosphate</text>
        <dbReference type="Rhea" id="RHEA:35655"/>
        <dbReference type="ChEBI" id="CHEBI:30616"/>
        <dbReference type="ChEBI" id="CHEBI:33019"/>
        <dbReference type="ChEBI" id="CHEBI:71500"/>
        <dbReference type="EC" id="2.7.7.85"/>
    </reaction>
</comment>
<proteinExistence type="predicted"/>
<organism evidence="8 9">
    <name type="scientific">Metamycoplasma orale</name>
    <name type="common">Mycoplasma orale</name>
    <dbReference type="NCBI Taxonomy" id="2121"/>
    <lineage>
        <taxon>Bacteria</taxon>
        <taxon>Bacillati</taxon>
        <taxon>Mycoplasmatota</taxon>
        <taxon>Mycoplasmoidales</taxon>
        <taxon>Metamycoplasmataceae</taxon>
        <taxon>Metamycoplasma</taxon>
    </lineage>
</organism>
<dbReference type="EMBL" id="LR214940">
    <property type="protein sequence ID" value="VEU55975.1"/>
    <property type="molecule type" value="Genomic_DNA"/>
</dbReference>
<name>A0A448ZXJ1_METOS</name>
<evidence type="ECO:0000256" key="6">
    <source>
        <dbReference type="SAM" id="Phobius"/>
    </source>
</evidence>
<dbReference type="GO" id="GO:0006171">
    <property type="term" value="P:cAMP biosynthetic process"/>
    <property type="evidence" value="ECO:0007669"/>
    <property type="project" value="InterPro"/>
</dbReference>
<dbReference type="InterPro" id="IPR036888">
    <property type="entry name" value="DNA_integrity_DisA_N_sf"/>
</dbReference>
<dbReference type="Proteomes" id="UP000290482">
    <property type="component" value="Chromosome"/>
</dbReference>
<accession>A0A448ZXJ1</accession>
<keyword evidence="3" id="KW-0548">Nucleotidyltransferase</keyword>
<keyword evidence="4" id="KW-0547">Nucleotide-binding</keyword>
<feature type="domain" description="DAC" evidence="7">
    <location>
        <begin position="32"/>
        <end position="181"/>
    </location>
</feature>
<dbReference type="OrthoDB" id="9807385at2"/>
<keyword evidence="9" id="KW-1185">Reference proteome</keyword>
<evidence type="ECO:0000259" key="7">
    <source>
        <dbReference type="PROSITE" id="PS51794"/>
    </source>
</evidence>
<dbReference type="Pfam" id="PF02457">
    <property type="entry name" value="DAC"/>
    <property type="match status" value="1"/>
</dbReference>
<dbReference type="Gene3D" id="3.40.1700.10">
    <property type="entry name" value="DNA integrity scanning protein, DisA, N-terminal domain"/>
    <property type="match status" value="1"/>
</dbReference>
<evidence type="ECO:0000256" key="3">
    <source>
        <dbReference type="ARBA" id="ARBA00022695"/>
    </source>
</evidence>
<dbReference type="SUPFAM" id="SSF143597">
    <property type="entry name" value="YojJ-like"/>
    <property type="match status" value="1"/>
</dbReference>
<dbReference type="GO" id="GO:0004016">
    <property type="term" value="F:adenylate cyclase activity"/>
    <property type="evidence" value="ECO:0007669"/>
    <property type="project" value="InterPro"/>
</dbReference>
<keyword evidence="5" id="KW-0067">ATP-binding</keyword>
<dbReference type="RefSeq" id="WP_022935750.1">
    <property type="nucleotide sequence ID" value="NZ_LR214940.1"/>
</dbReference>
<dbReference type="GO" id="GO:0106408">
    <property type="term" value="F:diadenylate cyclase activity"/>
    <property type="evidence" value="ECO:0007669"/>
    <property type="project" value="UniProtKB-EC"/>
</dbReference>
<evidence type="ECO:0000313" key="9">
    <source>
        <dbReference type="Proteomes" id="UP000290482"/>
    </source>
</evidence>
<keyword evidence="6" id="KW-0812">Transmembrane</keyword>
<dbReference type="GO" id="GO:0005524">
    <property type="term" value="F:ATP binding"/>
    <property type="evidence" value="ECO:0007669"/>
    <property type="project" value="UniProtKB-KW"/>
</dbReference>
<dbReference type="PANTHER" id="PTHR34185:SF1">
    <property type="entry name" value="DIADENYLATE CYCLASE"/>
    <property type="match status" value="1"/>
</dbReference>
<gene>
    <name evidence="8" type="ORF">NCTC10112_00571</name>
</gene>
<evidence type="ECO:0000256" key="1">
    <source>
        <dbReference type="ARBA" id="ARBA00000877"/>
    </source>
</evidence>
<dbReference type="AlphaFoldDB" id="A0A448ZXJ1"/>
<dbReference type="InterPro" id="IPR014046">
    <property type="entry name" value="C-di-AMP_synthase"/>
</dbReference>
<keyword evidence="6" id="KW-0472">Membrane</keyword>
<sequence>METNTLLYIVIALLLVIAIIAVIHYLIVLANKLTTRKKLKTNLGDSTRIRLIHQLREALEYLSANKIGAIISIENKDNLDMLRTDGVILDANISSSLLISIFNKQSPLHDGAVIIRGNKIYFAATYYKITRKSVDNKYGARHRAALGISEISDAFTIVVSEETGGISLAKNGKLNAIALDQVQEMLISIFKDEK</sequence>
<dbReference type="InterPro" id="IPR003390">
    <property type="entry name" value="DNA_integrity_scan_DisA_N"/>
</dbReference>
<dbReference type="PANTHER" id="PTHR34185">
    <property type="entry name" value="DIADENYLATE CYCLASE"/>
    <property type="match status" value="1"/>
</dbReference>
<reference evidence="8 9" key="1">
    <citation type="submission" date="2019-01" db="EMBL/GenBank/DDBJ databases">
        <authorList>
            <consortium name="Pathogen Informatics"/>
        </authorList>
    </citation>
    <scope>NUCLEOTIDE SEQUENCE [LARGE SCALE GENOMIC DNA]</scope>
    <source>
        <strain evidence="8 9">NCTC10112</strain>
    </source>
</reference>
<dbReference type="PROSITE" id="PS51794">
    <property type="entry name" value="DAC"/>
    <property type="match status" value="1"/>
</dbReference>
<dbReference type="InterPro" id="IPR050338">
    <property type="entry name" value="DisA"/>
</dbReference>
<evidence type="ECO:0000256" key="4">
    <source>
        <dbReference type="ARBA" id="ARBA00022741"/>
    </source>
</evidence>
<evidence type="ECO:0000256" key="2">
    <source>
        <dbReference type="ARBA" id="ARBA00022679"/>
    </source>
</evidence>
<evidence type="ECO:0000256" key="5">
    <source>
        <dbReference type="ARBA" id="ARBA00022840"/>
    </source>
</evidence>
<keyword evidence="2" id="KW-0808">Transferase</keyword>
<keyword evidence="6" id="KW-1133">Transmembrane helix</keyword>
<dbReference type="PIRSF" id="PIRSF004793">
    <property type="entry name" value="UCP004793"/>
    <property type="match status" value="1"/>
</dbReference>
<dbReference type="KEGG" id="mob:NCTC10112_00571"/>